<dbReference type="AlphaFoldDB" id="A0A0F9Q6A0"/>
<reference evidence="1" key="1">
    <citation type="journal article" date="2015" name="Nature">
        <title>Complex archaea that bridge the gap between prokaryotes and eukaryotes.</title>
        <authorList>
            <person name="Spang A."/>
            <person name="Saw J.H."/>
            <person name="Jorgensen S.L."/>
            <person name="Zaremba-Niedzwiedzka K."/>
            <person name="Martijn J."/>
            <person name="Lind A.E."/>
            <person name="van Eijk R."/>
            <person name="Schleper C."/>
            <person name="Guy L."/>
            <person name="Ettema T.J."/>
        </authorList>
    </citation>
    <scope>NUCLEOTIDE SEQUENCE</scope>
</reference>
<sequence>MPKVSIKLGLTFPGAKDYTSFRADVAFSDIDTDGDLEAQKKACLEVADDLAIAAEAALAQEASNVSGLAIEGAGIGAEFADFRTRFKGAWEKLLVRMDSLDGVKQEAKPKKTKKVKK</sequence>
<name>A0A0F9Q6A0_9ZZZZ</name>
<comment type="caution">
    <text evidence="1">The sequence shown here is derived from an EMBL/GenBank/DDBJ whole genome shotgun (WGS) entry which is preliminary data.</text>
</comment>
<evidence type="ECO:0000313" key="1">
    <source>
        <dbReference type="EMBL" id="KKN00888.1"/>
    </source>
</evidence>
<organism evidence="1">
    <name type="scientific">marine sediment metagenome</name>
    <dbReference type="NCBI Taxonomy" id="412755"/>
    <lineage>
        <taxon>unclassified sequences</taxon>
        <taxon>metagenomes</taxon>
        <taxon>ecological metagenomes</taxon>
    </lineage>
</organism>
<proteinExistence type="predicted"/>
<dbReference type="EMBL" id="LAZR01005324">
    <property type="protein sequence ID" value="KKN00888.1"/>
    <property type="molecule type" value="Genomic_DNA"/>
</dbReference>
<accession>A0A0F9Q6A0</accession>
<gene>
    <name evidence="1" type="ORF">LCGC14_1133390</name>
</gene>
<protein>
    <submittedName>
        <fullName evidence="1">Uncharacterized protein</fullName>
    </submittedName>
</protein>